<evidence type="ECO:0000259" key="10">
    <source>
        <dbReference type="Pfam" id="PF00590"/>
    </source>
</evidence>
<protein>
    <recommendedName>
        <fullName evidence="4">diphthine methyl ester synthase</fullName>
        <ecNumber evidence="4">2.1.1.314</ecNumber>
    </recommendedName>
</protein>
<dbReference type="UniPathway" id="UPA00559"/>
<evidence type="ECO:0000256" key="6">
    <source>
        <dbReference type="ARBA" id="ARBA00022679"/>
    </source>
</evidence>
<gene>
    <name evidence="12" type="primary">8233395</name>
    <name evidence="11" type="ORF">Phum_PHUM004200</name>
</gene>
<dbReference type="HOGENOM" id="CLU_066040_1_0_1"/>
<feature type="binding site" evidence="9">
    <location>
        <position position="163"/>
    </location>
    <ligand>
        <name>S-adenosyl-L-methionine</name>
        <dbReference type="ChEBI" id="CHEBI:59789"/>
    </ligand>
</feature>
<dbReference type="FunFam" id="3.30.950.10:FF:000004">
    <property type="entry name" value="Diphthine synthase putative"/>
    <property type="match status" value="1"/>
</dbReference>
<name>E0V961_PEDHC</name>
<dbReference type="HAMAP" id="MF_01084">
    <property type="entry name" value="Diphthine_synth"/>
    <property type="match status" value="1"/>
</dbReference>
<comment type="catalytic activity">
    <reaction evidence="8">
        <text>2-[(3S)-amino-3-carboxypropyl]-L-histidyl-[translation elongation factor 2] + 4 S-adenosyl-L-methionine = diphthine methyl ester-[translation elongation factor 2] + 4 S-adenosyl-L-homocysteine + 3 H(+)</text>
        <dbReference type="Rhea" id="RHEA:42652"/>
        <dbReference type="Rhea" id="RHEA-COMP:9749"/>
        <dbReference type="Rhea" id="RHEA-COMP:10173"/>
        <dbReference type="ChEBI" id="CHEBI:15378"/>
        <dbReference type="ChEBI" id="CHEBI:57856"/>
        <dbReference type="ChEBI" id="CHEBI:59789"/>
        <dbReference type="ChEBI" id="CHEBI:73995"/>
        <dbReference type="ChEBI" id="CHEBI:79005"/>
        <dbReference type="EC" id="2.1.1.314"/>
    </reaction>
</comment>
<comment type="similarity">
    <text evidence="3">Belongs to the diphthine synthase family.</text>
</comment>
<dbReference type="NCBIfam" id="TIGR00522">
    <property type="entry name" value="dph5"/>
    <property type="match status" value="1"/>
</dbReference>
<evidence type="ECO:0000256" key="8">
    <source>
        <dbReference type="ARBA" id="ARBA00048752"/>
    </source>
</evidence>
<dbReference type="Proteomes" id="UP000009046">
    <property type="component" value="Unassembled WGS sequence"/>
</dbReference>
<feature type="binding site" evidence="9">
    <location>
        <position position="9"/>
    </location>
    <ligand>
        <name>S-adenosyl-L-methionine</name>
        <dbReference type="ChEBI" id="CHEBI:59789"/>
    </ligand>
</feature>
<dbReference type="SUPFAM" id="SSF53790">
    <property type="entry name" value="Tetrapyrrole methylase"/>
    <property type="match status" value="1"/>
</dbReference>
<dbReference type="EC" id="2.1.1.314" evidence="4"/>
<dbReference type="PANTHER" id="PTHR10882">
    <property type="entry name" value="DIPHTHINE SYNTHASE"/>
    <property type="match status" value="1"/>
</dbReference>
<dbReference type="InterPro" id="IPR035996">
    <property type="entry name" value="4pyrrol_Methylase_sf"/>
</dbReference>
<evidence type="ECO:0000313" key="13">
    <source>
        <dbReference type="Proteomes" id="UP000009046"/>
    </source>
</evidence>
<keyword evidence="5 11" id="KW-0489">Methyltransferase</keyword>
<dbReference type="Gene3D" id="3.30.950.10">
    <property type="entry name" value="Methyltransferase, Cobalt-precorrin-4 Transmethylase, Domain 2"/>
    <property type="match status" value="1"/>
</dbReference>
<dbReference type="EnsemblMetazoa" id="PHUM004200-RA">
    <property type="protein sequence ID" value="PHUM004200-PA"/>
    <property type="gene ID" value="PHUM004200"/>
</dbReference>
<feature type="binding site" evidence="9">
    <location>
        <position position="87"/>
    </location>
    <ligand>
        <name>S-adenosyl-L-methionine</name>
        <dbReference type="ChEBI" id="CHEBI:59789"/>
    </ligand>
</feature>
<dbReference type="InterPro" id="IPR014776">
    <property type="entry name" value="4pyrrole_Mease_sub2"/>
</dbReference>
<dbReference type="Gene3D" id="3.40.1010.10">
    <property type="entry name" value="Cobalt-precorrin-4 Transmethylase, Domain 1"/>
    <property type="match status" value="1"/>
</dbReference>
<dbReference type="InterPro" id="IPR000878">
    <property type="entry name" value="4pyrrol_Mease"/>
</dbReference>
<evidence type="ECO:0000313" key="12">
    <source>
        <dbReference type="EnsemblMetazoa" id="PHUM004200-PA"/>
    </source>
</evidence>
<dbReference type="GO" id="GO:0032259">
    <property type="term" value="P:methylation"/>
    <property type="evidence" value="ECO:0007669"/>
    <property type="project" value="UniProtKB-KW"/>
</dbReference>
<feature type="binding site" evidence="9">
    <location>
        <position position="84"/>
    </location>
    <ligand>
        <name>S-adenosyl-L-methionine</name>
        <dbReference type="ChEBI" id="CHEBI:59789"/>
    </ligand>
</feature>
<dbReference type="AlphaFoldDB" id="E0V961"/>
<accession>E0V961</accession>
<evidence type="ECO:0000256" key="3">
    <source>
        <dbReference type="ARBA" id="ARBA00006729"/>
    </source>
</evidence>
<dbReference type="EMBL" id="DS234988">
    <property type="protein sequence ID" value="EEB09917.1"/>
    <property type="molecule type" value="Genomic_DNA"/>
</dbReference>
<evidence type="ECO:0000256" key="1">
    <source>
        <dbReference type="ARBA" id="ARBA00004006"/>
    </source>
</evidence>
<evidence type="ECO:0000256" key="2">
    <source>
        <dbReference type="ARBA" id="ARBA00005156"/>
    </source>
</evidence>
<evidence type="ECO:0000256" key="7">
    <source>
        <dbReference type="ARBA" id="ARBA00022691"/>
    </source>
</evidence>
<dbReference type="OrthoDB" id="2516at2759"/>
<dbReference type="eggNOG" id="KOG3123">
    <property type="taxonomic scope" value="Eukaryota"/>
</dbReference>
<evidence type="ECO:0000256" key="4">
    <source>
        <dbReference type="ARBA" id="ARBA00011927"/>
    </source>
</evidence>
<feature type="binding site" evidence="9">
    <location>
        <position position="250"/>
    </location>
    <ligand>
        <name>S-adenosyl-L-methionine</name>
        <dbReference type="ChEBI" id="CHEBI:59789"/>
    </ligand>
</feature>
<feature type="binding site" evidence="9">
    <location>
        <begin position="112"/>
        <end position="113"/>
    </location>
    <ligand>
        <name>S-adenosyl-L-methionine</name>
        <dbReference type="ChEBI" id="CHEBI:59789"/>
    </ligand>
</feature>
<dbReference type="GO" id="GO:0017183">
    <property type="term" value="P:protein histidyl modification to diphthamide"/>
    <property type="evidence" value="ECO:0007669"/>
    <property type="project" value="UniProtKB-UniPathway"/>
</dbReference>
<dbReference type="VEuPathDB" id="VectorBase:PHUM004200"/>
<dbReference type="PIRSF" id="PIRSF036432">
    <property type="entry name" value="Diphthine_synth"/>
    <property type="match status" value="1"/>
</dbReference>
<keyword evidence="7 9" id="KW-0949">S-adenosyl-L-methionine</keyword>
<evidence type="ECO:0000313" key="11">
    <source>
        <dbReference type="EMBL" id="EEB09917.1"/>
    </source>
</evidence>
<reference evidence="11" key="1">
    <citation type="submission" date="2007-04" db="EMBL/GenBank/DDBJ databases">
        <title>Annotation of Pediculus humanus corporis strain USDA.</title>
        <authorList>
            <person name="Kirkness E."/>
            <person name="Hannick L."/>
            <person name="Hass B."/>
            <person name="Bruggner R."/>
            <person name="Lawson D."/>
            <person name="Bidwell S."/>
            <person name="Joardar V."/>
            <person name="Caler E."/>
            <person name="Walenz B."/>
            <person name="Inman J."/>
            <person name="Schobel S."/>
            <person name="Galinsky K."/>
            <person name="Amedeo P."/>
            <person name="Strausberg R."/>
        </authorList>
    </citation>
    <scope>NUCLEOTIDE SEQUENCE</scope>
    <source>
        <strain evidence="11">USDA</strain>
    </source>
</reference>
<keyword evidence="13" id="KW-1185">Reference proteome</keyword>
<dbReference type="Pfam" id="PF00590">
    <property type="entry name" value="TP_methylase"/>
    <property type="match status" value="1"/>
</dbReference>
<dbReference type="InterPro" id="IPR014777">
    <property type="entry name" value="4pyrrole_Mease_sub1"/>
</dbReference>
<dbReference type="FunCoup" id="E0V961">
    <property type="interactions" value="1868"/>
</dbReference>
<dbReference type="InParanoid" id="E0V961"/>
<dbReference type="KEGG" id="phu:Phum_PHUM004200"/>
<reference evidence="11" key="2">
    <citation type="submission" date="2007-04" db="EMBL/GenBank/DDBJ databases">
        <title>The genome of the human body louse.</title>
        <authorList>
            <consortium name="The Human Body Louse Genome Consortium"/>
            <person name="Kirkness E."/>
            <person name="Walenz B."/>
            <person name="Hass B."/>
            <person name="Bruggner R."/>
            <person name="Strausberg R."/>
        </authorList>
    </citation>
    <scope>NUCLEOTIDE SEQUENCE</scope>
    <source>
        <strain evidence="11">USDA</strain>
    </source>
</reference>
<dbReference type="RefSeq" id="XP_002422655.1">
    <property type="nucleotide sequence ID" value="XM_002422610.1"/>
</dbReference>
<dbReference type="CDD" id="cd11647">
    <property type="entry name" value="DHP5_DphB"/>
    <property type="match status" value="1"/>
</dbReference>
<dbReference type="CTD" id="8233395"/>
<keyword evidence="6 11" id="KW-0808">Transferase</keyword>
<dbReference type="EMBL" id="AAZO01000048">
    <property type="status" value="NOT_ANNOTATED_CDS"/>
    <property type="molecule type" value="Genomic_DNA"/>
</dbReference>
<comment type="pathway">
    <text evidence="2">Protein modification; peptidyl-diphthamide biosynthesis.</text>
</comment>
<proteinExistence type="inferred from homology"/>
<dbReference type="STRING" id="121224.E0V961"/>
<dbReference type="FunFam" id="3.40.1010.10:FF:000004">
    <property type="entry name" value="Putative diphthine synthase"/>
    <property type="match status" value="1"/>
</dbReference>
<feature type="domain" description="Tetrapyrrole methylase" evidence="10">
    <location>
        <begin position="1"/>
        <end position="240"/>
    </location>
</feature>
<dbReference type="PANTHER" id="PTHR10882:SF0">
    <property type="entry name" value="DIPHTHINE METHYL ESTER SYNTHASE"/>
    <property type="match status" value="1"/>
</dbReference>
<comment type="function">
    <text evidence="1">S-adenosyl-L-methionine-dependent methyltransferase that catalyzes four methylations of the modified target histidine residue in translation elongation factor 2 (EF-2), to form an intermediate called diphthine methyl ester. The four successive methylation reactions represent the second step of diphthamide biosynthesis.</text>
</comment>
<dbReference type="GO" id="GO:0141133">
    <property type="term" value="F:diphthine methyl ester synthase activity"/>
    <property type="evidence" value="ECO:0007669"/>
    <property type="project" value="UniProtKB-EC"/>
</dbReference>
<dbReference type="InterPro" id="IPR004551">
    <property type="entry name" value="Dphthn_synthase"/>
</dbReference>
<evidence type="ECO:0000256" key="9">
    <source>
        <dbReference type="PIRSR" id="PIRSR036432-1"/>
    </source>
</evidence>
<evidence type="ECO:0000256" key="5">
    <source>
        <dbReference type="ARBA" id="ARBA00022603"/>
    </source>
</evidence>
<sequence>MFYIIGLGLSDVKDITVKGLEIVKKCDQIFLENYTSILHVNKEELKMMFNKKITLADRDLVEQNADEILCNAKEKEIALLVIGDPFGATTHTDIILRAKEKNIPYQIIHNASIINAVGCCGLQLYSFGEIISIPFWTSTWKPDSFFEKILSNRLRGLHTLCLLDIKVKEPTLESIMKKKKEYMPPMFMTVNTAATQLLQILNNFSNGEQGHCLDEETKCVGLARIGSSDQKIIFCSLKEMEKVDLGKPLHSLIIPGKLQILEEQYLHQFANSN</sequence>
<dbReference type="OMA" id="HNASIMS"/>
<reference evidence="12" key="3">
    <citation type="submission" date="2021-02" db="UniProtKB">
        <authorList>
            <consortium name="EnsemblMetazoa"/>
        </authorList>
    </citation>
    <scope>IDENTIFICATION</scope>
    <source>
        <strain evidence="12">USDA</strain>
    </source>
</reference>
<organism>
    <name type="scientific">Pediculus humanus subsp. corporis</name>
    <name type="common">Body louse</name>
    <dbReference type="NCBI Taxonomy" id="121224"/>
    <lineage>
        <taxon>Eukaryota</taxon>
        <taxon>Metazoa</taxon>
        <taxon>Ecdysozoa</taxon>
        <taxon>Arthropoda</taxon>
        <taxon>Hexapoda</taxon>
        <taxon>Insecta</taxon>
        <taxon>Pterygota</taxon>
        <taxon>Neoptera</taxon>
        <taxon>Paraneoptera</taxon>
        <taxon>Psocodea</taxon>
        <taxon>Troctomorpha</taxon>
        <taxon>Phthiraptera</taxon>
        <taxon>Anoplura</taxon>
        <taxon>Pediculidae</taxon>
        <taxon>Pediculus</taxon>
    </lineage>
</organism>
<dbReference type="GeneID" id="8233395"/>